<evidence type="ECO:0000256" key="2">
    <source>
        <dbReference type="ARBA" id="ARBA00022771"/>
    </source>
</evidence>
<dbReference type="PROSITE" id="PS51039">
    <property type="entry name" value="ZF_AN1"/>
    <property type="match status" value="1"/>
</dbReference>
<dbReference type="InterPro" id="IPR000058">
    <property type="entry name" value="Znf_AN1"/>
</dbReference>
<organism evidence="7 9">
    <name type="scientific">Peronospora matthiolae</name>
    <dbReference type="NCBI Taxonomy" id="2874970"/>
    <lineage>
        <taxon>Eukaryota</taxon>
        <taxon>Sar</taxon>
        <taxon>Stramenopiles</taxon>
        <taxon>Oomycota</taxon>
        <taxon>Peronosporomycetes</taxon>
        <taxon>Peronosporales</taxon>
        <taxon>Peronosporaceae</taxon>
        <taxon>Peronospora</taxon>
    </lineage>
</organism>
<dbReference type="Pfam" id="PF01428">
    <property type="entry name" value="zf-AN1"/>
    <property type="match status" value="1"/>
</dbReference>
<accession>A0AAV1TXD6</accession>
<dbReference type="EMBL" id="CAKLBY020000104">
    <property type="protein sequence ID" value="CAK7926945.1"/>
    <property type="molecule type" value="Genomic_DNA"/>
</dbReference>
<dbReference type="EMBL" id="CAKLBY020000167">
    <property type="protein sequence ID" value="CAK7930396.1"/>
    <property type="molecule type" value="Genomic_DNA"/>
</dbReference>
<dbReference type="SUPFAM" id="SSF118310">
    <property type="entry name" value="AN1-like Zinc finger"/>
    <property type="match status" value="1"/>
</dbReference>
<dbReference type="AlphaFoldDB" id="A0AAV1TXD6"/>
<feature type="domain" description="AN1-type" evidence="6">
    <location>
        <begin position="141"/>
        <end position="187"/>
    </location>
</feature>
<dbReference type="GO" id="GO:0008270">
    <property type="term" value="F:zinc ion binding"/>
    <property type="evidence" value="ECO:0007669"/>
    <property type="project" value="UniProtKB-KW"/>
</dbReference>
<reference evidence="7" key="1">
    <citation type="submission" date="2024-01" db="EMBL/GenBank/DDBJ databases">
        <authorList>
            <person name="Webb A."/>
        </authorList>
    </citation>
    <scope>NUCLEOTIDE SEQUENCE</scope>
    <source>
        <strain evidence="7">Pm1</strain>
    </source>
</reference>
<evidence type="ECO:0000313" key="7">
    <source>
        <dbReference type="EMBL" id="CAK7926945.1"/>
    </source>
</evidence>
<keyword evidence="1" id="KW-0479">Metal-binding</keyword>
<evidence type="ECO:0000313" key="8">
    <source>
        <dbReference type="EMBL" id="CAK7930396.1"/>
    </source>
</evidence>
<evidence type="ECO:0000313" key="9">
    <source>
        <dbReference type="Proteomes" id="UP001162060"/>
    </source>
</evidence>
<dbReference type="InterPro" id="IPR035896">
    <property type="entry name" value="AN1-like_Znf"/>
</dbReference>
<evidence type="ECO:0000256" key="5">
    <source>
        <dbReference type="SAM" id="MobiDB-lite"/>
    </source>
</evidence>
<gene>
    <name evidence="7" type="ORF">PM001_LOCUS12095</name>
    <name evidence="8" type="ORF">PM001_LOCUS15546</name>
</gene>
<keyword evidence="3" id="KW-0862">Zinc</keyword>
<dbReference type="InterPro" id="IPR050652">
    <property type="entry name" value="AN1_A20_ZnFinger"/>
</dbReference>
<keyword evidence="2 4" id="KW-0863">Zinc-finger</keyword>
<evidence type="ECO:0000256" key="4">
    <source>
        <dbReference type="PROSITE-ProRule" id="PRU00449"/>
    </source>
</evidence>
<dbReference type="PANTHER" id="PTHR10634">
    <property type="entry name" value="AN1-TYPE ZINC FINGER PROTEIN"/>
    <property type="match status" value="1"/>
</dbReference>
<evidence type="ECO:0000256" key="3">
    <source>
        <dbReference type="ARBA" id="ARBA00022833"/>
    </source>
</evidence>
<feature type="compositionally biased region" description="Low complexity" evidence="5">
    <location>
        <begin position="24"/>
        <end position="64"/>
    </location>
</feature>
<dbReference type="Gene3D" id="4.10.1110.10">
    <property type="entry name" value="AN1-like Zinc finger"/>
    <property type="match status" value="1"/>
</dbReference>
<comment type="caution">
    <text evidence="7">The sequence shown here is derived from an EMBL/GenBank/DDBJ whole genome shotgun (WGS) entry which is preliminary data.</text>
</comment>
<evidence type="ECO:0000256" key="1">
    <source>
        <dbReference type="ARBA" id="ARBA00022723"/>
    </source>
</evidence>
<dbReference type="PANTHER" id="PTHR10634:SF67">
    <property type="entry name" value="AN1-TYPE ZINC FINGER PROTEIN 3"/>
    <property type="match status" value="1"/>
</dbReference>
<evidence type="ECO:0000259" key="6">
    <source>
        <dbReference type="PROSITE" id="PS51039"/>
    </source>
</evidence>
<feature type="region of interest" description="Disordered" evidence="5">
    <location>
        <begin position="107"/>
        <end position="133"/>
    </location>
</feature>
<name>A0AAV1TXD6_9STRA</name>
<proteinExistence type="predicted"/>
<dbReference type="SMART" id="SM00154">
    <property type="entry name" value="ZnF_AN1"/>
    <property type="match status" value="1"/>
</dbReference>
<protein>
    <recommendedName>
        <fullName evidence="6">AN1-type domain-containing protein</fullName>
    </recommendedName>
</protein>
<dbReference type="Proteomes" id="UP001162060">
    <property type="component" value="Unassembled WGS sequence"/>
</dbReference>
<feature type="region of interest" description="Disordered" evidence="5">
    <location>
        <begin position="1"/>
        <end position="64"/>
    </location>
</feature>
<sequence>MAHSSPSVFDETPTPDAPEMVTKTSTPSSAPAATSVSVSSASTTATASSSSSAVASTPTLTSSDCLPSAVSPASAIVSSDVLSPSPIALQSAQTSLTFRKSCLKRSKSSTRSATARVTPVAGSEGETEPGQEHMGLQHVAQVNRRRCWECKAKVGLTAVTCRCSFTFCSKHRYAEEHECGFNFKTAAKRKLVEDNPVVVPSKVARIN</sequence>